<keyword evidence="5 7" id="KW-1133">Transmembrane helix</keyword>
<keyword evidence="6 7" id="KW-0472">Membrane</keyword>
<feature type="transmembrane region" description="Helical" evidence="7">
    <location>
        <begin position="249"/>
        <end position="271"/>
    </location>
</feature>
<evidence type="ECO:0000256" key="3">
    <source>
        <dbReference type="ARBA" id="ARBA00022475"/>
    </source>
</evidence>
<dbReference type="OrthoDB" id="312811at2157"/>
<evidence type="ECO:0000256" key="1">
    <source>
        <dbReference type="ARBA" id="ARBA00004651"/>
    </source>
</evidence>
<comment type="similarity">
    <text evidence="7">Belongs to the binding-protein-dependent transport system permease family.</text>
</comment>
<dbReference type="PROSITE" id="PS50928">
    <property type="entry name" value="ABC_TM1"/>
    <property type="match status" value="1"/>
</dbReference>
<dbReference type="SUPFAM" id="SSF161098">
    <property type="entry name" value="MetI-like"/>
    <property type="match status" value="1"/>
</dbReference>
<feature type="transmembrane region" description="Helical" evidence="7">
    <location>
        <begin position="194"/>
        <end position="215"/>
    </location>
</feature>
<dbReference type="STRING" id="523844.MSTHT_1979"/>
<dbReference type="GO" id="GO:0005886">
    <property type="term" value="C:plasma membrane"/>
    <property type="evidence" value="ECO:0007669"/>
    <property type="project" value="UniProtKB-SubCell"/>
</dbReference>
<name>A0A0E3KQ30_METTT</name>
<dbReference type="GO" id="GO:0055085">
    <property type="term" value="P:transmembrane transport"/>
    <property type="evidence" value="ECO:0007669"/>
    <property type="project" value="InterPro"/>
</dbReference>
<evidence type="ECO:0000256" key="5">
    <source>
        <dbReference type="ARBA" id="ARBA00022989"/>
    </source>
</evidence>
<proteinExistence type="inferred from homology"/>
<dbReference type="HOGENOM" id="CLU_028518_5_4_2"/>
<reference evidence="9 10" key="1">
    <citation type="submission" date="2014-07" db="EMBL/GenBank/DDBJ databases">
        <title>Methanogenic archaea and the global carbon cycle.</title>
        <authorList>
            <person name="Henriksen J.R."/>
            <person name="Luke J."/>
            <person name="Reinhart S."/>
            <person name="Benedict M.N."/>
            <person name="Youngblut N.D."/>
            <person name="Metcalf M.E."/>
            <person name="Whitaker R.J."/>
            <person name="Metcalf W.W."/>
        </authorList>
    </citation>
    <scope>NUCLEOTIDE SEQUENCE [LARGE SCALE GENOMIC DNA]</scope>
    <source>
        <strain evidence="10">ATCC 43570 / DSM 1825 / OCM 12 / VKM B-1830 / TM-1</strain>
    </source>
</reference>
<gene>
    <name evidence="9" type="ORF">MSTHT_1979</name>
</gene>
<dbReference type="CDD" id="cd06261">
    <property type="entry name" value="TM_PBP2"/>
    <property type="match status" value="1"/>
</dbReference>
<dbReference type="PANTHER" id="PTHR43386">
    <property type="entry name" value="OLIGOPEPTIDE TRANSPORT SYSTEM PERMEASE PROTEIN APPC"/>
    <property type="match status" value="1"/>
</dbReference>
<dbReference type="EMBL" id="CP009501">
    <property type="protein sequence ID" value="AKB13737.1"/>
    <property type="molecule type" value="Genomic_DNA"/>
</dbReference>
<feature type="transmembrane region" description="Helical" evidence="7">
    <location>
        <begin position="22"/>
        <end position="43"/>
    </location>
</feature>
<keyword evidence="4 7" id="KW-0812">Transmembrane</keyword>
<sequence length="285" mass="30929">MSTAVVTVNSGLFRGLNLRQKTLLIIGSTSLLLLAIVISSIYLDGEALQTNFGAKNLAPSLEHPFGTDWMGRDMFVRTLEGLGLSILVGGFASAISTVLTLILGLLSSAGKTADAFVSWLVDLFLSIPHLLLIILISIGIGGGATGVIIGVALTHWPSLTRVVRAEIKQLKTQEYIHISRNLGRSKWWIARKHILPHLIPQILLGTILMFPHAILHEASVTFLGFGLSPHEPAIGIILSESMRYLSAGYWWLAFFPGLSLLIVVLAFDLIGENLGKLMNPKKAHE</sequence>
<dbReference type="PATRIC" id="fig|523844.20.peg.2451"/>
<keyword evidence="3" id="KW-1003">Cell membrane</keyword>
<feature type="transmembrane region" description="Helical" evidence="7">
    <location>
        <begin position="82"/>
        <end position="107"/>
    </location>
</feature>
<dbReference type="Pfam" id="PF00528">
    <property type="entry name" value="BPD_transp_1"/>
    <property type="match status" value="1"/>
</dbReference>
<dbReference type="KEGG" id="mthr:MSTHT_1979"/>
<dbReference type="InterPro" id="IPR035906">
    <property type="entry name" value="MetI-like_sf"/>
</dbReference>
<dbReference type="InterPro" id="IPR050366">
    <property type="entry name" value="BP-dependent_transpt_permease"/>
</dbReference>
<evidence type="ECO:0000256" key="6">
    <source>
        <dbReference type="ARBA" id="ARBA00023136"/>
    </source>
</evidence>
<evidence type="ECO:0000256" key="4">
    <source>
        <dbReference type="ARBA" id="ARBA00022692"/>
    </source>
</evidence>
<dbReference type="InterPro" id="IPR000515">
    <property type="entry name" value="MetI-like"/>
</dbReference>
<feature type="transmembrane region" description="Helical" evidence="7">
    <location>
        <begin position="127"/>
        <end position="154"/>
    </location>
</feature>
<dbReference type="PANTHER" id="PTHR43386:SF23">
    <property type="entry name" value="ABC TRANSPORTER"/>
    <property type="match status" value="1"/>
</dbReference>
<evidence type="ECO:0000313" key="10">
    <source>
        <dbReference type="Proteomes" id="UP000066529"/>
    </source>
</evidence>
<protein>
    <submittedName>
        <fullName evidence="9">Dipeptide transport system permease protein DppC</fullName>
    </submittedName>
</protein>
<dbReference type="GeneID" id="24848962"/>
<comment type="subcellular location">
    <subcellularLocation>
        <location evidence="1 7">Cell membrane</location>
        <topology evidence="1 7">Multi-pass membrane protein</topology>
    </subcellularLocation>
</comment>
<evidence type="ECO:0000256" key="7">
    <source>
        <dbReference type="RuleBase" id="RU363032"/>
    </source>
</evidence>
<keyword evidence="2 7" id="KW-0813">Transport</keyword>
<evidence type="ECO:0000256" key="2">
    <source>
        <dbReference type="ARBA" id="ARBA00022448"/>
    </source>
</evidence>
<dbReference type="Proteomes" id="UP000066529">
    <property type="component" value="Chromosome"/>
</dbReference>
<dbReference type="AlphaFoldDB" id="A0A0E3KQ30"/>
<accession>A0A0E3KQ30</accession>
<dbReference type="Gene3D" id="1.10.3720.10">
    <property type="entry name" value="MetI-like"/>
    <property type="match status" value="1"/>
</dbReference>
<feature type="domain" description="ABC transmembrane type-1" evidence="8">
    <location>
        <begin position="82"/>
        <end position="271"/>
    </location>
</feature>
<organism evidence="9 10">
    <name type="scientific">Methanosarcina thermophila (strain ATCC 43570 / DSM 1825 / OCM 12 / VKM B-1830 / TM-1)</name>
    <dbReference type="NCBI Taxonomy" id="523844"/>
    <lineage>
        <taxon>Archaea</taxon>
        <taxon>Methanobacteriati</taxon>
        <taxon>Methanobacteriota</taxon>
        <taxon>Stenosarchaea group</taxon>
        <taxon>Methanomicrobia</taxon>
        <taxon>Methanosarcinales</taxon>
        <taxon>Methanosarcinaceae</taxon>
        <taxon>Methanosarcina</taxon>
    </lineage>
</organism>
<evidence type="ECO:0000259" key="8">
    <source>
        <dbReference type="PROSITE" id="PS50928"/>
    </source>
</evidence>
<dbReference type="RefSeq" id="WP_048167735.1">
    <property type="nucleotide sequence ID" value="NZ_CP009501.1"/>
</dbReference>
<evidence type="ECO:0000313" key="9">
    <source>
        <dbReference type="EMBL" id="AKB13737.1"/>
    </source>
</evidence>